<protein>
    <submittedName>
        <fullName evidence="1">Uncharacterized protein</fullName>
    </submittedName>
</protein>
<sequence>MICLRLHTRTSSDFRPKNIFVRKAYGTSDDDSVEDNENIGGGYFDADFLFIDGDELVDVRVAQRLNGNANAAPAGRFQLSYDEGISFNKNIAALRAEELRIAVGWELIPVI</sequence>
<dbReference type="EMBL" id="HBFO01006404">
    <property type="protein sequence ID" value="CAD8813351.1"/>
    <property type="molecule type" value="Transcribed_RNA"/>
</dbReference>
<organism evidence="1">
    <name type="scientific">Ostreococcus mediterraneus</name>
    <dbReference type="NCBI Taxonomy" id="1486918"/>
    <lineage>
        <taxon>Eukaryota</taxon>
        <taxon>Viridiplantae</taxon>
        <taxon>Chlorophyta</taxon>
        <taxon>Mamiellophyceae</taxon>
        <taxon>Mamiellales</taxon>
        <taxon>Bathycoccaceae</taxon>
        <taxon>Ostreococcus</taxon>
    </lineage>
</organism>
<name>A0A7S1EMV4_9CHLO</name>
<reference evidence="1" key="1">
    <citation type="submission" date="2021-01" db="EMBL/GenBank/DDBJ databases">
        <authorList>
            <person name="Corre E."/>
            <person name="Pelletier E."/>
            <person name="Niang G."/>
            <person name="Scheremetjew M."/>
            <person name="Finn R."/>
            <person name="Kale V."/>
            <person name="Holt S."/>
            <person name="Cochrane G."/>
            <person name="Meng A."/>
            <person name="Brown T."/>
            <person name="Cohen L."/>
        </authorList>
    </citation>
    <scope>NUCLEOTIDE SEQUENCE</scope>
    <source>
        <strain evidence="1">Clade-D-RCC1621</strain>
    </source>
</reference>
<accession>A0A7S1EMV4</accession>
<evidence type="ECO:0000313" key="1">
    <source>
        <dbReference type="EMBL" id="CAD8813351.1"/>
    </source>
</evidence>
<dbReference type="AlphaFoldDB" id="A0A7S1EMV4"/>
<gene>
    <name evidence="1" type="ORF">OMED0930_LOCUS4446</name>
</gene>
<proteinExistence type="predicted"/>